<dbReference type="Gene3D" id="3.90.70.10">
    <property type="entry name" value="Cysteine proteinases"/>
    <property type="match status" value="1"/>
</dbReference>
<feature type="region of interest" description="Disordered" evidence="6">
    <location>
        <begin position="1124"/>
        <end position="1154"/>
    </location>
</feature>
<feature type="compositionally biased region" description="Polar residues" evidence="6">
    <location>
        <begin position="893"/>
        <end position="914"/>
    </location>
</feature>
<gene>
    <name evidence="8" type="ORF">BdWA1_003006</name>
</gene>
<dbReference type="InterPro" id="IPR014840">
    <property type="entry name" value="HRD"/>
</dbReference>
<dbReference type="InterPro" id="IPR028889">
    <property type="entry name" value="USP"/>
</dbReference>
<dbReference type="Pfam" id="PF08729">
    <property type="entry name" value="HUN"/>
    <property type="match status" value="1"/>
</dbReference>
<name>A0AAD9PI80_9APIC</name>
<feature type="domain" description="USP" evidence="7">
    <location>
        <begin position="90"/>
        <end position="393"/>
    </location>
</feature>
<keyword evidence="5" id="KW-0378">Hydrolase</keyword>
<organism evidence="8 9">
    <name type="scientific">Babesia duncani</name>
    <dbReference type="NCBI Taxonomy" id="323732"/>
    <lineage>
        <taxon>Eukaryota</taxon>
        <taxon>Sar</taxon>
        <taxon>Alveolata</taxon>
        <taxon>Apicomplexa</taxon>
        <taxon>Aconoidasida</taxon>
        <taxon>Piroplasmida</taxon>
        <taxon>Babesiidae</taxon>
        <taxon>Babesia</taxon>
    </lineage>
</organism>
<dbReference type="GO" id="GO:0016579">
    <property type="term" value="P:protein deubiquitination"/>
    <property type="evidence" value="ECO:0007669"/>
    <property type="project" value="InterPro"/>
</dbReference>
<evidence type="ECO:0000256" key="4">
    <source>
        <dbReference type="ARBA" id="ARBA00022670"/>
    </source>
</evidence>
<feature type="region of interest" description="Disordered" evidence="6">
    <location>
        <begin position="34"/>
        <end position="64"/>
    </location>
</feature>
<feature type="region of interest" description="Disordered" evidence="6">
    <location>
        <begin position="883"/>
        <end position="926"/>
    </location>
</feature>
<dbReference type="InterPro" id="IPR050164">
    <property type="entry name" value="Peptidase_C19"/>
</dbReference>
<protein>
    <recommendedName>
        <fullName evidence="3">ubiquitinyl hydrolase 1</fullName>
        <ecNumber evidence="3">3.4.19.12</ecNumber>
    </recommendedName>
</protein>
<dbReference type="AlphaFoldDB" id="A0AAD9PI80"/>
<comment type="catalytic activity">
    <reaction evidence="1">
        <text>Thiol-dependent hydrolysis of ester, thioester, amide, peptide and isopeptide bonds formed by the C-terminal Gly of ubiquitin (a 76-residue protein attached to proteins as an intracellular targeting signal).</text>
        <dbReference type="EC" id="3.4.19.12"/>
    </reaction>
</comment>
<proteinExistence type="inferred from homology"/>
<dbReference type="PANTHER" id="PTHR24006">
    <property type="entry name" value="UBIQUITIN CARBOXYL-TERMINAL HYDROLASE"/>
    <property type="match status" value="1"/>
</dbReference>
<evidence type="ECO:0000313" key="8">
    <source>
        <dbReference type="EMBL" id="KAK2195331.1"/>
    </source>
</evidence>
<evidence type="ECO:0000256" key="2">
    <source>
        <dbReference type="ARBA" id="ARBA00009085"/>
    </source>
</evidence>
<dbReference type="GeneID" id="94337303"/>
<dbReference type="InterPro" id="IPR038765">
    <property type="entry name" value="Papain-like_cys_pep_sf"/>
</dbReference>
<evidence type="ECO:0000256" key="3">
    <source>
        <dbReference type="ARBA" id="ARBA00012759"/>
    </source>
</evidence>
<dbReference type="Pfam" id="PF00443">
    <property type="entry name" value="UCH"/>
    <property type="match status" value="1"/>
</dbReference>
<dbReference type="GO" id="GO:0005634">
    <property type="term" value="C:nucleus"/>
    <property type="evidence" value="ECO:0007669"/>
    <property type="project" value="TreeGrafter"/>
</dbReference>
<dbReference type="EMBL" id="JALLKP010000004">
    <property type="protein sequence ID" value="KAK2195331.1"/>
    <property type="molecule type" value="Genomic_DNA"/>
</dbReference>
<comment type="caution">
    <text evidence="8">The sequence shown here is derived from an EMBL/GenBank/DDBJ whole genome shotgun (WGS) entry which is preliminary data.</text>
</comment>
<keyword evidence="9" id="KW-1185">Reference proteome</keyword>
<evidence type="ECO:0000256" key="1">
    <source>
        <dbReference type="ARBA" id="ARBA00000707"/>
    </source>
</evidence>
<evidence type="ECO:0000259" key="7">
    <source>
        <dbReference type="PROSITE" id="PS50235"/>
    </source>
</evidence>
<accession>A0AAD9PI80</accession>
<evidence type="ECO:0000256" key="6">
    <source>
        <dbReference type="SAM" id="MobiDB-lite"/>
    </source>
</evidence>
<dbReference type="GO" id="GO:0006508">
    <property type="term" value="P:proteolysis"/>
    <property type="evidence" value="ECO:0007669"/>
    <property type="project" value="UniProtKB-KW"/>
</dbReference>
<evidence type="ECO:0000313" key="9">
    <source>
        <dbReference type="Proteomes" id="UP001214638"/>
    </source>
</evidence>
<dbReference type="PROSITE" id="PS50235">
    <property type="entry name" value="USP_3"/>
    <property type="match status" value="1"/>
</dbReference>
<dbReference type="PANTHER" id="PTHR24006:SF733">
    <property type="entry name" value="RE52890P"/>
    <property type="match status" value="1"/>
</dbReference>
<dbReference type="KEGG" id="bdw:94337303"/>
<sequence>MGAKLNAMNECGSSGSAVSVSSNFTLVHSSGSEGCSSSDGSSGSDNSSIANSSSKASPKTEKPSHGLFSILKRCLIPARVPSDHHYMVPCGLENRYNNCYCNSVLQSLYASHEICDGLQSFPLGSGVLLFLNRLFTDAGTNKKVQSPRPVLEQICNDCDLILGDQQDAHEFLTCLLNKMMDETEALDPPENKKRGTWLHELFQGYAKTEMRCHSCNNKSSRVEPFITLSLDLDPNFDINQSLERYCEPEILSGKNQFYCEVCMKYRNASRQIYFETLPQIIICHLKRFKYDPRASGNILEAVERLPYNIVTNKSISIQSMRSKRPIICDLFSVIDHVGTSPHYGHYVSICNIGQEWYYCDDETVARVSNVSLQLGDETTVGNENSYILFYRIHWSTIYFLILWKKIMVNSIVVESQNIEDENVNVKLTKNGNKNDQGALSQVDDSTLLNASKIPRNAEDVELDLSDEEDDYEEPYIQRYLPGISVNLRLMPGHHQVNGERVMCPMIVDFYNECLKTYGDEKNFIYEESYLKGANAKVDTPLDVKAMPIDEGVPDPSAINFVDGIVTLDDVKWLRNRPNDPLLRCIRSITDRLNIQGIIGDPTSYLKQGGDDMHYDIDDPFIDDDAMFNELRTSKNDILRRKEKERDFSVWSEEQEDEQFVEMKASAFTSHFASELENEVDEMTNDAQSKLFLNPTGWKVFIKKIPKSFVSIFYEMEAEFQQNGEFTSDKILRAKVKQLVANLFQKLIKVSERLRSHKNELEDPANQRRGLNCMLHGKVINPNGRVLRWITAAITAITNACSRYDIHKEFLELVIEHNCQMLQQISDRISARLDLKMQTAKSKNAQTHLYNFVDATRKLSKNIGLIRKLCKEYKEGTAIIKTDKRKEATRANVPDSSEPSDPQKLDQVSNQSSPLAQDCSEPEQELEPDLGEYDQLVQGQFQESDGSKVSINETSMDKSDENQKTQEEMNQPIKTAEPTVEQREPAEAGAQPRDLAEYLKQSKIWKRIKDVLNIYKLAATDLLSLVQVANLSLAVCINIDETDFDYLVENMLLLQPVFDQTYATLGEIMANKIGDYCNTKLTIPIDVSRVVITILQQQLKVPDLYEKRLRHPLIFLDISQTCAAPGTVSASKGTKRKSNKNPDTTKPHKSQHVKE</sequence>
<feature type="compositionally biased region" description="Polar residues" evidence="6">
    <location>
        <begin position="941"/>
        <end position="953"/>
    </location>
</feature>
<feature type="compositionally biased region" description="Basic and acidic residues" evidence="6">
    <location>
        <begin position="954"/>
        <end position="966"/>
    </location>
</feature>
<dbReference type="SUPFAM" id="SSF54001">
    <property type="entry name" value="Cysteine proteinases"/>
    <property type="match status" value="1"/>
</dbReference>
<dbReference type="GO" id="GO:0004843">
    <property type="term" value="F:cysteine-type deubiquitinase activity"/>
    <property type="evidence" value="ECO:0007669"/>
    <property type="project" value="UniProtKB-EC"/>
</dbReference>
<dbReference type="EC" id="3.4.19.12" evidence="3"/>
<dbReference type="RefSeq" id="XP_067802174.1">
    <property type="nucleotide sequence ID" value="XM_067948023.1"/>
</dbReference>
<evidence type="ECO:0000256" key="5">
    <source>
        <dbReference type="ARBA" id="ARBA00022801"/>
    </source>
</evidence>
<comment type="similarity">
    <text evidence="2">Belongs to the peptidase C19 family.</text>
</comment>
<dbReference type="PROSITE" id="PS00972">
    <property type="entry name" value="USP_1"/>
    <property type="match status" value="1"/>
</dbReference>
<dbReference type="InterPro" id="IPR018200">
    <property type="entry name" value="USP_CS"/>
</dbReference>
<reference evidence="8" key="1">
    <citation type="journal article" date="2023" name="Nat. Microbiol.">
        <title>Babesia duncani multi-omics identifies virulence factors and drug targets.</title>
        <authorList>
            <person name="Singh P."/>
            <person name="Lonardi S."/>
            <person name="Liang Q."/>
            <person name="Vydyam P."/>
            <person name="Khabirova E."/>
            <person name="Fang T."/>
            <person name="Gihaz S."/>
            <person name="Thekkiniath J."/>
            <person name="Munshi M."/>
            <person name="Abel S."/>
            <person name="Ciampossin L."/>
            <person name="Batugedara G."/>
            <person name="Gupta M."/>
            <person name="Lu X.M."/>
            <person name="Lenz T."/>
            <person name="Chakravarty S."/>
            <person name="Cornillot E."/>
            <person name="Hu Y."/>
            <person name="Ma W."/>
            <person name="Gonzalez L.M."/>
            <person name="Sanchez S."/>
            <person name="Estrada K."/>
            <person name="Sanchez-Flores A."/>
            <person name="Montero E."/>
            <person name="Harb O.S."/>
            <person name="Le Roch K.G."/>
            <person name="Mamoun C.B."/>
        </authorList>
    </citation>
    <scope>NUCLEOTIDE SEQUENCE</scope>
    <source>
        <strain evidence="8">WA1</strain>
    </source>
</reference>
<dbReference type="GO" id="GO:0005829">
    <property type="term" value="C:cytosol"/>
    <property type="evidence" value="ECO:0007669"/>
    <property type="project" value="TreeGrafter"/>
</dbReference>
<feature type="region of interest" description="Disordered" evidence="6">
    <location>
        <begin position="941"/>
        <end position="990"/>
    </location>
</feature>
<dbReference type="Proteomes" id="UP001214638">
    <property type="component" value="Unassembled WGS sequence"/>
</dbReference>
<dbReference type="InterPro" id="IPR001394">
    <property type="entry name" value="Peptidase_C19_UCH"/>
</dbReference>
<keyword evidence="4 8" id="KW-0645">Protease</keyword>
<feature type="compositionally biased region" description="Low complexity" evidence="6">
    <location>
        <begin position="34"/>
        <end position="57"/>
    </location>
</feature>